<dbReference type="GeneID" id="11494930"/>
<dbReference type="GO" id="GO:0000838">
    <property type="term" value="C:Hrd1p ubiquitin ligase ERAD-M complex"/>
    <property type="evidence" value="ECO:0007669"/>
    <property type="project" value="EnsemblFungi"/>
</dbReference>
<feature type="compositionally biased region" description="Gly residues" evidence="2">
    <location>
        <begin position="892"/>
        <end position="901"/>
    </location>
</feature>
<evidence type="ECO:0000256" key="4">
    <source>
        <dbReference type="SAM" id="SignalP"/>
    </source>
</evidence>
<dbReference type="RefSeq" id="XP_003669619.1">
    <property type="nucleotide sequence ID" value="XM_003669571.1"/>
</dbReference>
<evidence type="ECO:0000256" key="3">
    <source>
        <dbReference type="SAM" id="Phobius"/>
    </source>
</evidence>
<dbReference type="eggNOG" id="KOG1550">
    <property type="taxonomic scope" value="Eukaryota"/>
</dbReference>
<gene>
    <name evidence="5" type="primary">NDAI0D00620</name>
    <name evidence="5" type="ordered locus">NDAI_0D00620</name>
</gene>
<dbReference type="Proteomes" id="UP000000689">
    <property type="component" value="Chromosome 4"/>
</dbReference>
<dbReference type="SUPFAM" id="SSF81901">
    <property type="entry name" value="HCP-like"/>
    <property type="match status" value="2"/>
</dbReference>
<keyword evidence="6" id="KW-1185">Reference proteome</keyword>
<dbReference type="InterPro" id="IPR011990">
    <property type="entry name" value="TPR-like_helical_dom_sf"/>
</dbReference>
<dbReference type="GO" id="GO:0030970">
    <property type="term" value="P:retrograde protein transport, ER to cytosol"/>
    <property type="evidence" value="ECO:0007669"/>
    <property type="project" value="EnsemblFungi"/>
</dbReference>
<dbReference type="OMA" id="LALICHY"/>
<proteinExistence type="inferred from homology"/>
<dbReference type="InterPro" id="IPR006597">
    <property type="entry name" value="Sel1-like"/>
</dbReference>
<dbReference type="PANTHER" id="PTHR11102:SF160">
    <property type="entry name" value="ERAD-ASSOCIATED E3 UBIQUITIN-PROTEIN LIGASE COMPONENT HRD3"/>
    <property type="match status" value="1"/>
</dbReference>
<name>G0W9B5_NAUDC</name>
<dbReference type="GO" id="GO:0004842">
    <property type="term" value="F:ubiquitin-protein transferase activity"/>
    <property type="evidence" value="ECO:0007669"/>
    <property type="project" value="EnsemblFungi"/>
</dbReference>
<dbReference type="STRING" id="1071378.G0W9B5"/>
<dbReference type="Gene3D" id="1.25.40.10">
    <property type="entry name" value="Tetratricopeptide repeat domain"/>
    <property type="match status" value="2"/>
</dbReference>
<feature type="transmembrane region" description="Helical" evidence="3">
    <location>
        <begin position="847"/>
        <end position="866"/>
    </location>
</feature>
<keyword evidence="3" id="KW-0812">Transmembrane</keyword>
<feature type="region of interest" description="Disordered" evidence="2">
    <location>
        <begin position="880"/>
        <end position="901"/>
    </location>
</feature>
<evidence type="ECO:0000313" key="6">
    <source>
        <dbReference type="Proteomes" id="UP000000689"/>
    </source>
</evidence>
<dbReference type="EMBL" id="HE580270">
    <property type="protein sequence ID" value="CCD24376.1"/>
    <property type="molecule type" value="Genomic_DNA"/>
</dbReference>
<dbReference type="KEGG" id="ndi:NDAI_0D00620"/>
<feature type="chain" id="PRO_5003411217" description="ERAD-associated E3 ubiquitin-protein ligase component HRD3" evidence="4">
    <location>
        <begin position="32"/>
        <end position="916"/>
    </location>
</feature>
<evidence type="ECO:0008006" key="7">
    <source>
        <dbReference type="Google" id="ProtNLM"/>
    </source>
</evidence>
<comment type="similarity">
    <text evidence="1">Belongs to the sel-1 family.</text>
</comment>
<dbReference type="PANTHER" id="PTHR11102">
    <property type="entry name" value="SEL-1-LIKE PROTEIN"/>
    <property type="match status" value="1"/>
</dbReference>
<dbReference type="GO" id="GO:0034099">
    <property type="term" value="C:luminal surveillance complex"/>
    <property type="evidence" value="ECO:0007669"/>
    <property type="project" value="EnsemblFungi"/>
</dbReference>
<evidence type="ECO:0000313" key="5">
    <source>
        <dbReference type="EMBL" id="CCD24376.1"/>
    </source>
</evidence>
<reference evidence="5 6" key="1">
    <citation type="journal article" date="2011" name="Proc. Natl. Acad. Sci. U.S.A.">
        <title>Evolutionary erosion of yeast sex chromosomes by mating-type switching accidents.</title>
        <authorList>
            <person name="Gordon J.L."/>
            <person name="Armisen D."/>
            <person name="Proux-Wera E."/>
            <person name="Oheigeartaigh S.S."/>
            <person name="Byrne K.P."/>
            <person name="Wolfe K.H."/>
        </authorList>
    </citation>
    <scope>NUCLEOTIDE SEQUENCE [LARGE SCALE GENOMIC DNA]</scope>
    <source>
        <strain evidence="6">ATCC 10597 / BCRC 20456 / CBS 421 / NBRC 0211 / NRRL Y-12639</strain>
    </source>
</reference>
<dbReference type="SMART" id="SM00671">
    <property type="entry name" value="SEL1"/>
    <property type="match status" value="4"/>
</dbReference>
<accession>G0W9B5</accession>
<dbReference type="OrthoDB" id="27934at2759"/>
<keyword evidence="4" id="KW-0732">Signal</keyword>
<organism evidence="5 6">
    <name type="scientific">Naumovozyma dairenensis (strain ATCC 10597 / BCRC 20456 / CBS 421 / NBRC 0211 / NRRL Y-12639)</name>
    <name type="common">Saccharomyces dairenensis</name>
    <dbReference type="NCBI Taxonomy" id="1071378"/>
    <lineage>
        <taxon>Eukaryota</taxon>
        <taxon>Fungi</taxon>
        <taxon>Dikarya</taxon>
        <taxon>Ascomycota</taxon>
        <taxon>Saccharomycotina</taxon>
        <taxon>Saccharomycetes</taxon>
        <taxon>Saccharomycetales</taxon>
        <taxon>Saccharomycetaceae</taxon>
        <taxon>Naumovozyma</taxon>
    </lineage>
</organism>
<keyword evidence="3" id="KW-1133">Transmembrane helix</keyword>
<dbReference type="AlphaFoldDB" id="G0W9B5"/>
<protein>
    <recommendedName>
        <fullName evidence="7">ERAD-associated E3 ubiquitin-protein ligase component HRD3</fullName>
    </recommendedName>
</protein>
<dbReference type="HOGENOM" id="CLU_348239_0_0_1"/>
<dbReference type="GO" id="GO:0000839">
    <property type="term" value="C:Hrd1p ubiquitin ligase ERAD-L complex"/>
    <property type="evidence" value="ECO:0007669"/>
    <property type="project" value="EnsemblFungi"/>
</dbReference>
<evidence type="ECO:0000256" key="2">
    <source>
        <dbReference type="SAM" id="MobiDB-lite"/>
    </source>
</evidence>
<evidence type="ECO:0000256" key="1">
    <source>
        <dbReference type="ARBA" id="ARBA00038101"/>
    </source>
</evidence>
<dbReference type="Pfam" id="PF08238">
    <property type="entry name" value="Sel1"/>
    <property type="match status" value="5"/>
</dbReference>
<feature type="signal peptide" evidence="4">
    <location>
        <begin position="1"/>
        <end position="31"/>
    </location>
</feature>
<keyword evidence="3" id="KW-0472">Membrane</keyword>
<sequence length="916" mass="104916">MRKPIISVTNCYTCILIFVLILVPFLSFTAAAQEEVQQQQQYEEQLVGQQLEDPWNYEIQSLIEQLPPISDPLNPSLSSSSSNNTLSRRDNLYDKSFYLPMDYSIENEEIISNQFWSKNITNLQSKLYDSLLISSENFNNVQSTYLLSQIHLYGKFGFPQNKSEAHKTLLKFNQLTNFNNHTALFDLAMMYSTGLFGTIPIDISKSLIYFQKSASLGNLMAKQVMAYKYYMGLNVPRDFNKALLLYNEISTTLRTISPTSYFKFLHWDINFPDLETFQVRILDFNKKNFGLLGKGLSSVASSITRRKAIRPDITSSVLTQMNPGGQIVLQFGLGADINSFSLSENDDRNEDDVYDEDQLVDLFYTAWDLYKGTYTQLRDVPQAKRILEKIIKDYENDVDFMDNLQRFFFSKSLDLLGHIYFMGEHIETPPNEDPKPDLNIAIHYLERAVKVLETSTVVKSRANVDLALICHYAENNIPKALGFYNKMVDSRYNNGNIDYQLSKLAKEHPDLKNLGDPMVHLQNAFMKRYPPAVYDYAKMLESGVNGKYNVEETTYIYKAFAEEMEPIMAPHLQNAFRQLLLGNIEIALWEYSKAAEQGYETAQVSAASLMYQTPFKFEPNPTTTPERKNMAITYFSRAFKQNNVDAGVVAGDIYYDMGQFDKAISIYQSAALKMSPQAVWDLGYMYEHGLGVPKDIHLAKRYYDQILEINHKLFIASKLSVWKLQFNIWIDWLKETKIYKLFIKLILNRIKLRTTNIPFVDMMNPIIPIKQSHMVHNYTNKLKSFIFQETKYLTTSVNVNSNTTIISRPPRKIIVQPGLESLRGINGEQHADDESFFSSLGLNTEDLLTMGLILFMFLMTIVLRIVGPRQDWNIGINGIPIQRDQDDREGQDGGNAGAPRGAGGIFGNLDIQVVAI</sequence>
<dbReference type="InterPro" id="IPR050767">
    <property type="entry name" value="Sel1_AlgK"/>
</dbReference>
<dbReference type="GO" id="GO:1905524">
    <property type="term" value="P:negative regulation of protein autoubiquitination"/>
    <property type="evidence" value="ECO:0007669"/>
    <property type="project" value="EnsemblFungi"/>
</dbReference>